<dbReference type="PROSITE" id="PS51355">
    <property type="entry name" value="GLUTATHIONE_PEROXID_3"/>
    <property type="match status" value="1"/>
</dbReference>
<dbReference type="Pfam" id="PF00255">
    <property type="entry name" value="GSHPx"/>
    <property type="match status" value="1"/>
</dbReference>
<keyword evidence="2" id="KW-0575">Peroxidase</keyword>
<dbReference type="SUPFAM" id="SSF52833">
    <property type="entry name" value="Thioredoxin-like"/>
    <property type="match status" value="1"/>
</dbReference>
<dbReference type="GO" id="GO:0004601">
    <property type="term" value="F:peroxidase activity"/>
    <property type="evidence" value="ECO:0007669"/>
    <property type="project" value="UniProtKB-KW"/>
</dbReference>
<reference evidence="5" key="1">
    <citation type="submission" date="2015-07" db="EMBL/GenBank/DDBJ databases">
        <title>MeaNS - Measles Nucleotide Surveillance Program.</title>
        <authorList>
            <person name="Tran T."/>
            <person name="Druce J."/>
        </authorList>
    </citation>
    <scope>NUCLEOTIDE SEQUENCE</scope>
</reference>
<dbReference type="AlphaFoldDB" id="A0A0K1R074"/>
<feature type="region of interest" description="Disordered" evidence="4">
    <location>
        <begin position="80"/>
        <end position="99"/>
    </location>
</feature>
<evidence type="ECO:0000256" key="3">
    <source>
        <dbReference type="ARBA" id="ARBA00023002"/>
    </source>
</evidence>
<evidence type="ECO:0000256" key="4">
    <source>
        <dbReference type="SAM" id="MobiDB-lite"/>
    </source>
</evidence>
<dbReference type="PANTHER" id="PTHR11592">
    <property type="entry name" value="GLUTATHIONE PEROXIDASE"/>
    <property type="match status" value="1"/>
</dbReference>
<evidence type="ECO:0000313" key="5">
    <source>
        <dbReference type="EMBL" id="AKV16222.1"/>
    </source>
</evidence>
<evidence type="ECO:0000256" key="2">
    <source>
        <dbReference type="ARBA" id="ARBA00022559"/>
    </source>
</evidence>
<organism evidence="5">
    <name type="scientific">Pectinaria gouldii</name>
    <name type="common">Trumpet worm</name>
    <name type="synonym">Ice-cream cone worm</name>
    <dbReference type="NCBI Taxonomy" id="260746"/>
    <lineage>
        <taxon>Eukaryota</taxon>
        <taxon>Metazoa</taxon>
        <taxon>Spiralia</taxon>
        <taxon>Lophotrochozoa</taxon>
        <taxon>Annelida</taxon>
        <taxon>Polychaeta</taxon>
        <taxon>Sedentaria</taxon>
        <taxon>Canalipalpata</taxon>
        <taxon>Terebellida</taxon>
        <taxon>Terebelliformia</taxon>
        <taxon>Pectinariidae</taxon>
        <taxon>Pectinaria</taxon>
    </lineage>
</organism>
<dbReference type="GO" id="GO:0006979">
    <property type="term" value="P:response to oxidative stress"/>
    <property type="evidence" value="ECO:0007669"/>
    <property type="project" value="InterPro"/>
</dbReference>
<dbReference type="InterPro" id="IPR036249">
    <property type="entry name" value="Thioredoxin-like_sf"/>
</dbReference>
<comment type="similarity">
    <text evidence="1">Belongs to the glutathione peroxidase family.</text>
</comment>
<evidence type="ECO:0008006" key="6">
    <source>
        <dbReference type="Google" id="ProtNLM"/>
    </source>
</evidence>
<proteinExistence type="evidence at transcript level"/>
<name>A0A0K1R074_PECGU</name>
<accession>A0A0K1R074</accession>
<evidence type="ECO:0000256" key="1">
    <source>
        <dbReference type="ARBA" id="ARBA00006926"/>
    </source>
</evidence>
<sequence>MNQEPWPNDQIKSWAKDKYNVQFDMFAKIKVNGDGADPLYKYLKNKQGGTMGSFIKWNFSKFLVDENGIPVQRYGPNVNPSAIGKDLDKRFSQPTAAEN</sequence>
<dbReference type="PANTHER" id="PTHR11592:SF134">
    <property type="entry name" value="PHOSPHOLIPID HYDROPEROXIDE GLUTATHIONE PEROXIDASE"/>
    <property type="match status" value="1"/>
</dbReference>
<keyword evidence="3" id="KW-0560">Oxidoreductase</keyword>
<dbReference type="InterPro" id="IPR000889">
    <property type="entry name" value="Glutathione_peroxidase"/>
</dbReference>
<protein>
    <recommendedName>
        <fullName evidence="6">Glutathione peroxidase</fullName>
    </recommendedName>
</protein>
<dbReference type="Gene3D" id="3.40.30.10">
    <property type="entry name" value="Glutaredoxin"/>
    <property type="match status" value="1"/>
</dbReference>
<dbReference type="EMBL" id="KT372107">
    <property type="protein sequence ID" value="AKV16222.1"/>
    <property type="molecule type" value="mRNA"/>
</dbReference>